<evidence type="ECO:0000313" key="5">
    <source>
        <dbReference type="EMBL" id="SFA85297.1"/>
    </source>
</evidence>
<evidence type="ECO:0000313" key="6">
    <source>
        <dbReference type="Proteomes" id="UP000198796"/>
    </source>
</evidence>
<dbReference type="STRING" id="871651.SAMN05421688_1168"/>
<accession>A0A1I0WAB6</accession>
<dbReference type="AlphaFoldDB" id="A0A1I0WAB6"/>
<dbReference type="PANTHER" id="PTHR30154:SF53">
    <property type="entry name" value="HTH-TYPE TRANSCRIPTIONAL REGULATOR LRPC"/>
    <property type="match status" value="1"/>
</dbReference>
<dbReference type="InterPro" id="IPR036390">
    <property type="entry name" value="WH_DNA-bd_sf"/>
</dbReference>
<feature type="domain" description="HTH asnC-type" evidence="4">
    <location>
        <begin position="5"/>
        <end position="72"/>
    </location>
</feature>
<dbReference type="Pfam" id="PF13404">
    <property type="entry name" value="HTH_AsnC-type"/>
    <property type="match status" value="1"/>
</dbReference>
<dbReference type="GO" id="GO:0043565">
    <property type="term" value="F:sequence-specific DNA binding"/>
    <property type="evidence" value="ECO:0007669"/>
    <property type="project" value="InterPro"/>
</dbReference>
<protein>
    <submittedName>
        <fullName evidence="5">Transcriptional regulator, AsnC family</fullName>
    </submittedName>
</protein>
<dbReference type="InterPro" id="IPR036388">
    <property type="entry name" value="WH-like_DNA-bd_sf"/>
</dbReference>
<evidence type="ECO:0000256" key="1">
    <source>
        <dbReference type="ARBA" id="ARBA00023015"/>
    </source>
</evidence>
<dbReference type="GO" id="GO:0005829">
    <property type="term" value="C:cytosol"/>
    <property type="evidence" value="ECO:0007669"/>
    <property type="project" value="TreeGrafter"/>
</dbReference>
<dbReference type="InterPro" id="IPR019887">
    <property type="entry name" value="Tscrpt_reg_AsnC/Lrp_C"/>
</dbReference>
<evidence type="ECO:0000259" key="4">
    <source>
        <dbReference type="PROSITE" id="PS50956"/>
    </source>
</evidence>
<evidence type="ECO:0000256" key="3">
    <source>
        <dbReference type="ARBA" id="ARBA00023163"/>
    </source>
</evidence>
<dbReference type="Gene3D" id="1.10.10.10">
    <property type="entry name" value="Winged helix-like DNA-binding domain superfamily/Winged helix DNA-binding domain"/>
    <property type="match status" value="1"/>
</dbReference>
<dbReference type="InterPro" id="IPR019888">
    <property type="entry name" value="Tscrpt_reg_AsnC-like"/>
</dbReference>
<evidence type="ECO:0000256" key="2">
    <source>
        <dbReference type="ARBA" id="ARBA00023125"/>
    </source>
</evidence>
<dbReference type="RefSeq" id="WP_342714643.1">
    <property type="nucleotide sequence ID" value="NZ_FOJU01000002.1"/>
</dbReference>
<organism evidence="5 6">
    <name type="scientific">Poseidonocella pacifica</name>
    <dbReference type="NCBI Taxonomy" id="871651"/>
    <lineage>
        <taxon>Bacteria</taxon>
        <taxon>Pseudomonadati</taxon>
        <taxon>Pseudomonadota</taxon>
        <taxon>Alphaproteobacteria</taxon>
        <taxon>Rhodobacterales</taxon>
        <taxon>Roseobacteraceae</taxon>
        <taxon>Poseidonocella</taxon>
    </lineage>
</organism>
<dbReference type="PROSITE" id="PS50956">
    <property type="entry name" value="HTH_ASNC_2"/>
    <property type="match status" value="1"/>
</dbReference>
<name>A0A1I0WAB6_9RHOB</name>
<gene>
    <name evidence="5" type="ORF">SAMN05421688_1168</name>
</gene>
<dbReference type="SUPFAM" id="SSF54909">
    <property type="entry name" value="Dimeric alpha+beta barrel"/>
    <property type="match status" value="1"/>
</dbReference>
<dbReference type="Gene3D" id="3.30.70.920">
    <property type="match status" value="1"/>
</dbReference>
<keyword evidence="1" id="KW-0805">Transcription regulation</keyword>
<dbReference type="SUPFAM" id="SSF46785">
    <property type="entry name" value="Winged helix' DNA-binding domain"/>
    <property type="match status" value="1"/>
</dbReference>
<keyword evidence="6" id="KW-1185">Reference proteome</keyword>
<dbReference type="Pfam" id="PF01037">
    <property type="entry name" value="AsnC_trans_reg"/>
    <property type="match status" value="1"/>
</dbReference>
<dbReference type="InterPro" id="IPR000485">
    <property type="entry name" value="AsnC-type_HTH_dom"/>
</dbReference>
<dbReference type="PANTHER" id="PTHR30154">
    <property type="entry name" value="LEUCINE-RESPONSIVE REGULATORY PROTEIN"/>
    <property type="match status" value="1"/>
</dbReference>
<keyword evidence="3" id="KW-0804">Transcription</keyword>
<dbReference type="EMBL" id="FOJU01000002">
    <property type="protein sequence ID" value="SFA85297.1"/>
    <property type="molecule type" value="Genomic_DNA"/>
</dbReference>
<sequence length="146" mass="15663">MKMQLDELDTALIGLLADDARAPIADLARRLGVARTTVQARIDRLEQTGTIAGYTLRIGADAKHRIRATALVSVEPRTGTAVVSRLSALPQVQIVHTASGRFDLIVEIASDETDSLDEALDQISAIKGVTAAETLVHLSTKVDRTH</sequence>
<dbReference type="SMART" id="SM00344">
    <property type="entry name" value="HTH_ASNC"/>
    <property type="match status" value="1"/>
</dbReference>
<dbReference type="InterPro" id="IPR011008">
    <property type="entry name" value="Dimeric_a/b-barrel"/>
</dbReference>
<dbReference type="Proteomes" id="UP000198796">
    <property type="component" value="Unassembled WGS sequence"/>
</dbReference>
<proteinExistence type="predicted"/>
<keyword evidence="2" id="KW-0238">DNA-binding</keyword>
<dbReference type="PRINTS" id="PR00033">
    <property type="entry name" value="HTHASNC"/>
</dbReference>
<dbReference type="GO" id="GO:0043200">
    <property type="term" value="P:response to amino acid"/>
    <property type="evidence" value="ECO:0007669"/>
    <property type="project" value="TreeGrafter"/>
</dbReference>
<reference evidence="5 6" key="1">
    <citation type="submission" date="2016-10" db="EMBL/GenBank/DDBJ databases">
        <authorList>
            <person name="de Groot N.N."/>
        </authorList>
    </citation>
    <scope>NUCLEOTIDE SEQUENCE [LARGE SCALE GENOMIC DNA]</scope>
    <source>
        <strain evidence="5 6">DSM 29316</strain>
    </source>
</reference>